<evidence type="ECO:0000256" key="1">
    <source>
        <dbReference type="ARBA" id="ARBA00009437"/>
    </source>
</evidence>
<keyword evidence="7" id="KW-1185">Reference proteome</keyword>
<name>A0ABY2U8Z5_9PSED</name>
<dbReference type="Gene3D" id="3.40.190.10">
    <property type="entry name" value="Periplasmic binding protein-like II"/>
    <property type="match status" value="2"/>
</dbReference>
<dbReference type="InterPro" id="IPR036390">
    <property type="entry name" value="WH_DNA-bd_sf"/>
</dbReference>
<dbReference type="Pfam" id="PF03466">
    <property type="entry name" value="LysR_substrate"/>
    <property type="match status" value="1"/>
</dbReference>
<dbReference type="PRINTS" id="PR00039">
    <property type="entry name" value="HTHLYSR"/>
</dbReference>
<dbReference type="Pfam" id="PF00126">
    <property type="entry name" value="HTH_1"/>
    <property type="match status" value="1"/>
</dbReference>
<accession>A0ABY2U8Z5</accession>
<comment type="caution">
    <text evidence="6">The sequence shown here is derived from an EMBL/GenBank/DDBJ whole genome shotgun (WGS) entry which is preliminary data.</text>
</comment>
<evidence type="ECO:0000256" key="3">
    <source>
        <dbReference type="ARBA" id="ARBA00023125"/>
    </source>
</evidence>
<sequence length="311" mass="33490">MPNMISDAFEPYLLRTFVAVCHHGSLSGAAQQAGRAQSALSAQIRRLEELLGQRLLRRTGRGVVPTTEGELLLSYATRILALGETVATRLKERTVMGTVRVGLSEDVAVTTLPAALGRLRRTCPHMHMEITVDHGDALAQRWHDGLLDVAIGVSSVFAADPVRTWNVPLYWVCAIDDEVDPALPLDVIVYAEPCAWRRLMFDALLAAGRDFRVTVTSPNVGVISAAVENGLGVALLPADNINPHTMRVIALAPAGNAALSVNYGLFAVPRQTESIRATVELLSEGFHLMTQPRVKGLSLCDTPPPTPAPAQ</sequence>
<evidence type="ECO:0000259" key="5">
    <source>
        <dbReference type="PROSITE" id="PS50931"/>
    </source>
</evidence>
<comment type="similarity">
    <text evidence="1">Belongs to the LysR transcriptional regulatory family.</text>
</comment>
<dbReference type="InterPro" id="IPR000847">
    <property type="entry name" value="LysR_HTH_N"/>
</dbReference>
<dbReference type="PROSITE" id="PS50931">
    <property type="entry name" value="HTH_LYSR"/>
    <property type="match status" value="1"/>
</dbReference>
<keyword evidence="3" id="KW-0238">DNA-binding</keyword>
<keyword evidence="4" id="KW-0804">Transcription</keyword>
<reference evidence="6 7" key="1">
    <citation type="submission" date="2019-05" db="EMBL/GenBank/DDBJ databases">
        <title>Pseudomonas edaphica sp. nov., isolated from rhizospheric soil of Cistus ladanifer L. in Spain.</title>
        <authorList>
            <person name="Peix A."/>
        </authorList>
    </citation>
    <scope>NUCLEOTIDE SEQUENCE [LARGE SCALE GENOMIC DNA]</scope>
    <source>
        <strain evidence="6 7">RD25</strain>
    </source>
</reference>
<dbReference type="InterPro" id="IPR036388">
    <property type="entry name" value="WH-like_DNA-bd_sf"/>
</dbReference>
<dbReference type="SUPFAM" id="SSF46785">
    <property type="entry name" value="Winged helix' DNA-binding domain"/>
    <property type="match status" value="1"/>
</dbReference>
<dbReference type="InterPro" id="IPR005119">
    <property type="entry name" value="LysR_subst-bd"/>
</dbReference>
<proteinExistence type="inferred from homology"/>
<dbReference type="SUPFAM" id="SSF53850">
    <property type="entry name" value="Periplasmic binding protein-like II"/>
    <property type="match status" value="1"/>
</dbReference>
<evidence type="ECO:0000313" key="6">
    <source>
        <dbReference type="EMBL" id="TLG92672.1"/>
    </source>
</evidence>
<dbReference type="Proteomes" id="UP000304941">
    <property type="component" value="Unassembled WGS sequence"/>
</dbReference>
<feature type="domain" description="HTH lysR-type" evidence="5">
    <location>
        <begin position="9"/>
        <end position="66"/>
    </location>
</feature>
<protein>
    <submittedName>
        <fullName evidence="6">LysR family transcriptional regulator</fullName>
    </submittedName>
</protein>
<evidence type="ECO:0000256" key="2">
    <source>
        <dbReference type="ARBA" id="ARBA00023015"/>
    </source>
</evidence>
<evidence type="ECO:0000313" key="7">
    <source>
        <dbReference type="Proteomes" id="UP000304941"/>
    </source>
</evidence>
<dbReference type="PANTHER" id="PTHR30579:SF7">
    <property type="entry name" value="HTH-TYPE TRANSCRIPTIONAL REGULATOR LRHA-RELATED"/>
    <property type="match status" value="1"/>
</dbReference>
<dbReference type="EMBL" id="VBVZ01000074">
    <property type="protein sequence ID" value="TLG92672.1"/>
    <property type="molecule type" value="Genomic_DNA"/>
</dbReference>
<dbReference type="InterPro" id="IPR050176">
    <property type="entry name" value="LTTR"/>
</dbReference>
<dbReference type="RefSeq" id="WP_099548708.1">
    <property type="nucleotide sequence ID" value="NZ_JACAOZ010000061.1"/>
</dbReference>
<keyword evidence="2" id="KW-0805">Transcription regulation</keyword>
<organism evidence="6 7">
    <name type="scientific">Pseudomonas edaphica</name>
    <dbReference type="NCBI Taxonomy" id="2006980"/>
    <lineage>
        <taxon>Bacteria</taxon>
        <taxon>Pseudomonadati</taxon>
        <taxon>Pseudomonadota</taxon>
        <taxon>Gammaproteobacteria</taxon>
        <taxon>Pseudomonadales</taxon>
        <taxon>Pseudomonadaceae</taxon>
        <taxon>Pseudomonas</taxon>
    </lineage>
</organism>
<dbReference type="Gene3D" id="1.10.10.10">
    <property type="entry name" value="Winged helix-like DNA-binding domain superfamily/Winged helix DNA-binding domain"/>
    <property type="match status" value="1"/>
</dbReference>
<dbReference type="PANTHER" id="PTHR30579">
    <property type="entry name" value="TRANSCRIPTIONAL REGULATOR"/>
    <property type="match status" value="1"/>
</dbReference>
<evidence type="ECO:0000256" key="4">
    <source>
        <dbReference type="ARBA" id="ARBA00023163"/>
    </source>
</evidence>
<gene>
    <name evidence="6" type="ORF">FEM54_07400</name>
</gene>